<accession>X0WAG1</accession>
<reference evidence="1" key="1">
    <citation type="journal article" date="2014" name="Front. Microbiol.">
        <title>High frequency of phylogenetically diverse reductive dehalogenase-homologous genes in deep subseafloor sedimentary metagenomes.</title>
        <authorList>
            <person name="Kawai M."/>
            <person name="Futagami T."/>
            <person name="Toyoda A."/>
            <person name="Takaki Y."/>
            <person name="Nishi S."/>
            <person name="Hori S."/>
            <person name="Arai W."/>
            <person name="Tsubouchi T."/>
            <person name="Morono Y."/>
            <person name="Uchiyama I."/>
            <person name="Ito T."/>
            <person name="Fujiyama A."/>
            <person name="Inagaki F."/>
            <person name="Takami H."/>
        </authorList>
    </citation>
    <scope>NUCLEOTIDE SEQUENCE</scope>
    <source>
        <strain evidence="1">Expedition CK06-06</strain>
    </source>
</reference>
<protein>
    <submittedName>
        <fullName evidence="1">Uncharacterized protein</fullName>
    </submittedName>
</protein>
<gene>
    <name evidence="1" type="ORF">S01H1_50250</name>
</gene>
<organism evidence="1">
    <name type="scientific">marine sediment metagenome</name>
    <dbReference type="NCBI Taxonomy" id="412755"/>
    <lineage>
        <taxon>unclassified sequences</taxon>
        <taxon>metagenomes</taxon>
        <taxon>ecological metagenomes</taxon>
    </lineage>
</organism>
<dbReference type="EMBL" id="BARS01032374">
    <property type="protein sequence ID" value="GAG27630.1"/>
    <property type="molecule type" value="Genomic_DNA"/>
</dbReference>
<evidence type="ECO:0000313" key="1">
    <source>
        <dbReference type="EMBL" id="GAG27630.1"/>
    </source>
</evidence>
<sequence>TIPDSTSGYLMLPVGTNNTNIMAILDDTGVTLPAQIQVAQDDLDTITGTNGAFLDDNAITSGKYDESTAFPVESADSGGTIIARAGDEMDLVDAPNATALTAIGSSVWASGTRTLTSYGTLVADTATAVWGSITRTLTAGTKDTEIDAIKVTTDKLDDTLVDNGGTFEFTTASLANAPSGTGGDATLANQLEIMGAGFTSDTHSLKAFQESVSTLEEIKGSGLATTTTVTDAHTATDADIATVDANVDAIKVTTDKLDDTL</sequence>
<feature type="non-terminal residue" evidence="1">
    <location>
        <position position="261"/>
    </location>
</feature>
<comment type="caution">
    <text evidence="1">The sequence shown here is derived from an EMBL/GenBank/DDBJ whole genome shotgun (WGS) entry which is preliminary data.</text>
</comment>
<proteinExistence type="predicted"/>
<dbReference type="AlphaFoldDB" id="X0WAG1"/>
<name>X0WAG1_9ZZZZ</name>
<feature type="non-terminal residue" evidence="1">
    <location>
        <position position="1"/>
    </location>
</feature>